<evidence type="ECO:0000313" key="2">
    <source>
        <dbReference type="Proteomes" id="UP001209878"/>
    </source>
</evidence>
<evidence type="ECO:0000313" key="1">
    <source>
        <dbReference type="EMBL" id="KAK2180264.1"/>
    </source>
</evidence>
<dbReference type="Proteomes" id="UP001209878">
    <property type="component" value="Unassembled WGS sequence"/>
</dbReference>
<proteinExistence type="predicted"/>
<keyword evidence="2" id="KW-1185">Reference proteome</keyword>
<sequence length="101" mass="11206">MANLIGMGGPPMSTADLIQQMAALAWVKDDNKEPYNLVTSARVAYELYQRVSSSSDIDVYQTQCIAAITAYIQKHPKATENELAKVVKKEIDLFRTKVDAL</sequence>
<organism evidence="1 2">
    <name type="scientific">Ridgeia piscesae</name>
    <name type="common">Tubeworm</name>
    <dbReference type="NCBI Taxonomy" id="27915"/>
    <lineage>
        <taxon>Eukaryota</taxon>
        <taxon>Metazoa</taxon>
        <taxon>Spiralia</taxon>
        <taxon>Lophotrochozoa</taxon>
        <taxon>Annelida</taxon>
        <taxon>Polychaeta</taxon>
        <taxon>Sedentaria</taxon>
        <taxon>Canalipalpata</taxon>
        <taxon>Sabellida</taxon>
        <taxon>Siboglinidae</taxon>
        <taxon>Ridgeia</taxon>
    </lineage>
</organism>
<accession>A0AAD9NUU6</accession>
<dbReference type="EMBL" id="JAODUO010000451">
    <property type="protein sequence ID" value="KAK2180264.1"/>
    <property type="molecule type" value="Genomic_DNA"/>
</dbReference>
<protein>
    <submittedName>
        <fullName evidence="1">Uncharacterized protein</fullName>
    </submittedName>
</protein>
<dbReference type="AlphaFoldDB" id="A0AAD9NUU6"/>
<comment type="caution">
    <text evidence="1">The sequence shown here is derived from an EMBL/GenBank/DDBJ whole genome shotgun (WGS) entry which is preliminary data.</text>
</comment>
<reference evidence="1" key="1">
    <citation type="journal article" date="2023" name="Mol. Biol. Evol.">
        <title>Third-Generation Sequencing Reveals the Adaptive Role of the Epigenome in Three Deep-Sea Polychaetes.</title>
        <authorList>
            <person name="Perez M."/>
            <person name="Aroh O."/>
            <person name="Sun Y."/>
            <person name="Lan Y."/>
            <person name="Juniper S.K."/>
            <person name="Young C.R."/>
            <person name="Angers B."/>
            <person name="Qian P.Y."/>
        </authorList>
    </citation>
    <scope>NUCLEOTIDE SEQUENCE</scope>
    <source>
        <strain evidence="1">R07B-5</strain>
    </source>
</reference>
<name>A0AAD9NUU6_RIDPI</name>
<gene>
    <name evidence="1" type="ORF">NP493_449g02004</name>
</gene>